<dbReference type="GO" id="GO:0016020">
    <property type="term" value="C:membrane"/>
    <property type="evidence" value="ECO:0007669"/>
    <property type="project" value="UniProtKB-SubCell"/>
</dbReference>
<keyword evidence="7" id="KW-0436">Ligase</keyword>
<evidence type="ECO:0000313" key="8">
    <source>
        <dbReference type="Proteomes" id="UP000824128"/>
    </source>
</evidence>
<dbReference type="GO" id="GO:0016874">
    <property type="term" value="F:ligase activity"/>
    <property type="evidence" value="ECO:0007669"/>
    <property type="project" value="UniProtKB-KW"/>
</dbReference>
<feature type="transmembrane region" description="Helical" evidence="5">
    <location>
        <begin position="99"/>
        <end position="126"/>
    </location>
</feature>
<dbReference type="Pfam" id="PF14305">
    <property type="entry name" value="ATPgrasp_TupA"/>
    <property type="match status" value="1"/>
</dbReference>
<dbReference type="SUPFAM" id="SSF56059">
    <property type="entry name" value="Glutathione synthetase ATP-binding domain-like"/>
    <property type="match status" value="1"/>
</dbReference>
<proteinExistence type="predicted"/>
<keyword evidence="2 5" id="KW-0812">Transmembrane</keyword>
<sequence length="616" mass="69158">PTALAMCRTMCVGLGFVFVVQQLVVQRRDAEASLLACLAACLALVVYVALAERDVLFEQRLGTTAGINPNDVAMMAATGYAIAIHRLCTRKRWYEALPVLLLLVAILLTGSRKGMLLIVFLPGCYLLWQDRKHFRRNLLLLLALLLLLLAAVFLIPALYDLLGSRFVRMVQTLFGVEGAQEGSLSERTALIRQGWSMFVQRPLTGWGLDCFRFNGVTRETYSHNNYIELLVSGGVPALLLFYAPLAAELVRAARRAGRDAATRLAVTVVVGQVLMEMMLVTYYERPQLALIALLLGVSRLMRRGGDERDGTAYWTYLKNPRRLFVPLAMRGLFRRMADEPYLSRMYRALLGRKPDFDHPRTFNEKLNWMKLHDRDPRYVTVTDKLAARGFVESRVGAAYLVPLLGTWGRPEQIDFQALPRPCVLKTTNDSGGVYILRDGEDVRRAVRFLNRHLRRDYASLWREWPYAEVPPRVIAEAFVGGADGALPVDYKIQCFDGRAFAVVACTGRAAGRPQYWYFDRDGRPLPVTRFMERHPEPEVALPPSLPEMLRVAERLSEGFAELRVDLYDTPDGVKVGELTLFDGGGFFDDYTEAGDLLLGRQLRLPGVSDGAEGGGE</sequence>
<dbReference type="InterPro" id="IPR029465">
    <property type="entry name" value="ATPgrasp_TupA"/>
</dbReference>
<evidence type="ECO:0000313" key="7">
    <source>
        <dbReference type="EMBL" id="HIU93931.1"/>
    </source>
</evidence>
<gene>
    <name evidence="7" type="ORF">IAD24_02110</name>
</gene>
<keyword evidence="4 5" id="KW-0472">Membrane</keyword>
<dbReference type="Proteomes" id="UP000824128">
    <property type="component" value="Unassembled WGS sequence"/>
</dbReference>
<dbReference type="InterPro" id="IPR007016">
    <property type="entry name" value="O-antigen_ligase-rel_domated"/>
</dbReference>
<feature type="transmembrane region" description="Helical" evidence="5">
    <location>
        <begin position="32"/>
        <end position="50"/>
    </location>
</feature>
<evidence type="ECO:0000256" key="5">
    <source>
        <dbReference type="SAM" id="Phobius"/>
    </source>
</evidence>
<evidence type="ECO:0000256" key="3">
    <source>
        <dbReference type="ARBA" id="ARBA00022989"/>
    </source>
</evidence>
<comment type="caution">
    <text evidence="7">The sequence shown here is derived from an EMBL/GenBank/DDBJ whole genome shotgun (WGS) entry which is preliminary data.</text>
</comment>
<evidence type="ECO:0000256" key="1">
    <source>
        <dbReference type="ARBA" id="ARBA00004141"/>
    </source>
</evidence>
<feature type="non-terminal residue" evidence="7">
    <location>
        <position position="1"/>
    </location>
</feature>
<organism evidence="7 8">
    <name type="scientific">Candidatus Aphodomorpha intestinavium</name>
    <dbReference type="NCBI Taxonomy" id="2840672"/>
    <lineage>
        <taxon>Bacteria</taxon>
        <taxon>Bacillati</taxon>
        <taxon>Bacillota</taxon>
        <taxon>Clostridia</taxon>
        <taxon>Eubacteriales</taxon>
        <taxon>Candidatus Aphodomorpha</taxon>
    </lineage>
</organism>
<feature type="transmembrane region" description="Helical" evidence="5">
    <location>
        <begin position="226"/>
        <end position="243"/>
    </location>
</feature>
<accession>A0A9D1N3D2</accession>
<dbReference type="PANTHER" id="PTHR37422">
    <property type="entry name" value="TEICHURONIC ACID BIOSYNTHESIS PROTEIN TUAE"/>
    <property type="match status" value="1"/>
</dbReference>
<dbReference type="Pfam" id="PF04932">
    <property type="entry name" value="Wzy_C"/>
    <property type="match status" value="1"/>
</dbReference>
<evidence type="ECO:0000259" key="6">
    <source>
        <dbReference type="Pfam" id="PF04932"/>
    </source>
</evidence>
<dbReference type="AlphaFoldDB" id="A0A9D1N3D2"/>
<dbReference type="PANTHER" id="PTHR37422:SF13">
    <property type="entry name" value="LIPOPOLYSACCHARIDE BIOSYNTHESIS PROTEIN PA4999-RELATED"/>
    <property type="match status" value="1"/>
</dbReference>
<evidence type="ECO:0000256" key="4">
    <source>
        <dbReference type="ARBA" id="ARBA00023136"/>
    </source>
</evidence>
<feature type="domain" description="O-antigen ligase-related" evidence="6">
    <location>
        <begin position="99"/>
        <end position="242"/>
    </location>
</feature>
<reference evidence="7" key="1">
    <citation type="submission" date="2020-10" db="EMBL/GenBank/DDBJ databases">
        <authorList>
            <person name="Gilroy R."/>
        </authorList>
    </citation>
    <scope>NUCLEOTIDE SEQUENCE</scope>
    <source>
        <strain evidence="7">ChiGjej2B2-16831</strain>
    </source>
</reference>
<comment type="subcellular location">
    <subcellularLocation>
        <location evidence="1">Membrane</location>
        <topology evidence="1">Multi-pass membrane protein</topology>
    </subcellularLocation>
</comment>
<keyword evidence="3 5" id="KW-1133">Transmembrane helix</keyword>
<evidence type="ECO:0000256" key="2">
    <source>
        <dbReference type="ARBA" id="ARBA00022692"/>
    </source>
</evidence>
<dbReference type="InterPro" id="IPR051533">
    <property type="entry name" value="WaaL-like"/>
</dbReference>
<protein>
    <submittedName>
        <fullName evidence="7">O-antigen ligase family protein</fullName>
    </submittedName>
</protein>
<dbReference type="EMBL" id="DVNZ01000067">
    <property type="protein sequence ID" value="HIU93931.1"/>
    <property type="molecule type" value="Genomic_DNA"/>
</dbReference>
<feature type="transmembrane region" description="Helical" evidence="5">
    <location>
        <begin position="138"/>
        <end position="159"/>
    </location>
</feature>
<feature type="transmembrane region" description="Helical" evidence="5">
    <location>
        <begin position="264"/>
        <end position="283"/>
    </location>
</feature>
<reference evidence="7" key="2">
    <citation type="journal article" date="2021" name="PeerJ">
        <title>Extensive microbial diversity within the chicken gut microbiome revealed by metagenomics and culture.</title>
        <authorList>
            <person name="Gilroy R."/>
            <person name="Ravi A."/>
            <person name="Getino M."/>
            <person name="Pursley I."/>
            <person name="Horton D.L."/>
            <person name="Alikhan N.F."/>
            <person name="Baker D."/>
            <person name="Gharbi K."/>
            <person name="Hall N."/>
            <person name="Watson M."/>
            <person name="Adriaenssens E.M."/>
            <person name="Foster-Nyarko E."/>
            <person name="Jarju S."/>
            <person name="Secka A."/>
            <person name="Antonio M."/>
            <person name="Oren A."/>
            <person name="Chaudhuri R.R."/>
            <person name="La Ragione R."/>
            <person name="Hildebrand F."/>
            <person name="Pallen M.J."/>
        </authorList>
    </citation>
    <scope>NUCLEOTIDE SEQUENCE</scope>
    <source>
        <strain evidence="7">ChiGjej2B2-16831</strain>
    </source>
</reference>
<name>A0A9D1N3D2_9FIRM</name>